<organism evidence="1 2">
    <name type="scientific">Sphaerimonospora thailandensis</name>
    <dbReference type="NCBI Taxonomy" id="795644"/>
    <lineage>
        <taxon>Bacteria</taxon>
        <taxon>Bacillati</taxon>
        <taxon>Actinomycetota</taxon>
        <taxon>Actinomycetes</taxon>
        <taxon>Streptosporangiales</taxon>
        <taxon>Streptosporangiaceae</taxon>
        <taxon>Sphaerimonospora</taxon>
    </lineage>
</organism>
<dbReference type="AlphaFoldDB" id="A0A8J3W0C3"/>
<comment type="caution">
    <text evidence="1">The sequence shown here is derived from an EMBL/GenBank/DDBJ whole genome shotgun (WGS) entry which is preliminary data.</text>
</comment>
<keyword evidence="2" id="KW-1185">Reference proteome</keyword>
<accession>A0A8J3W0C3</accession>
<reference evidence="1" key="1">
    <citation type="submission" date="2021-01" db="EMBL/GenBank/DDBJ databases">
        <title>Whole genome shotgun sequence of Sphaerimonospora thailandensis NBRC 107569.</title>
        <authorList>
            <person name="Komaki H."/>
            <person name="Tamura T."/>
        </authorList>
    </citation>
    <scope>NUCLEOTIDE SEQUENCE</scope>
    <source>
        <strain evidence="1">NBRC 107569</strain>
    </source>
</reference>
<gene>
    <name evidence="1" type="ORF">Mth01_37000</name>
</gene>
<name>A0A8J3W0C3_9ACTN</name>
<sequence length="81" mass="8764">MQRAGRCNRGGEYGVAFLLWSRPPKGRDPAAPYDADDMEAAAAALDELAGQSVTSTRLQRYPVKQTPELHAVARLPLGAVR</sequence>
<dbReference type="Proteomes" id="UP000610966">
    <property type="component" value="Unassembled WGS sequence"/>
</dbReference>
<dbReference type="EMBL" id="BOOG01000035">
    <property type="protein sequence ID" value="GIH71447.1"/>
    <property type="molecule type" value="Genomic_DNA"/>
</dbReference>
<evidence type="ECO:0000313" key="2">
    <source>
        <dbReference type="Proteomes" id="UP000610966"/>
    </source>
</evidence>
<protein>
    <submittedName>
        <fullName evidence="1">Uncharacterized protein</fullName>
    </submittedName>
</protein>
<proteinExistence type="predicted"/>
<evidence type="ECO:0000313" key="1">
    <source>
        <dbReference type="EMBL" id="GIH71447.1"/>
    </source>
</evidence>